<evidence type="ECO:0000313" key="1">
    <source>
        <dbReference type="EMBL" id="EQD75464.1"/>
    </source>
</evidence>
<reference evidence="1" key="2">
    <citation type="journal article" date="2014" name="ISME J.">
        <title>Microbial stratification in low pH oxic and suboxic macroscopic growths along an acid mine drainage.</title>
        <authorList>
            <person name="Mendez-Garcia C."/>
            <person name="Mesa V."/>
            <person name="Sprenger R.R."/>
            <person name="Richter M."/>
            <person name="Diez M.S."/>
            <person name="Solano J."/>
            <person name="Bargiela R."/>
            <person name="Golyshina O.V."/>
            <person name="Manteca A."/>
            <person name="Ramos J.L."/>
            <person name="Gallego J.R."/>
            <person name="Llorente I."/>
            <person name="Martins Dos Santos V.A."/>
            <person name="Jensen O.N."/>
            <person name="Pelaez A.I."/>
            <person name="Sanchez J."/>
            <person name="Ferrer M."/>
        </authorList>
    </citation>
    <scope>NUCLEOTIDE SEQUENCE</scope>
</reference>
<name>T1D1X6_9ZZZZ</name>
<reference evidence="1" key="1">
    <citation type="submission" date="2013-08" db="EMBL/GenBank/DDBJ databases">
        <authorList>
            <person name="Mendez C."/>
            <person name="Richter M."/>
            <person name="Ferrer M."/>
            <person name="Sanchez J."/>
        </authorList>
    </citation>
    <scope>NUCLEOTIDE SEQUENCE</scope>
</reference>
<proteinExistence type="predicted"/>
<accession>T1D1X6</accession>
<protein>
    <submittedName>
        <fullName evidence="1">Uncharacterized protein</fullName>
    </submittedName>
</protein>
<comment type="caution">
    <text evidence="1">The sequence shown here is derived from an EMBL/GenBank/DDBJ whole genome shotgun (WGS) entry which is preliminary data.</text>
</comment>
<gene>
    <name evidence="1" type="ORF">B1A_03960</name>
</gene>
<sequence length="43" mass="4702">DHADANASFNIALHPVFVEGIDRLHVDRDTCKGNTNVPKEATL</sequence>
<organism evidence="1">
    <name type="scientific">mine drainage metagenome</name>
    <dbReference type="NCBI Taxonomy" id="410659"/>
    <lineage>
        <taxon>unclassified sequences</taxon>
        <taxon>metagenomes</taxon>
        <taxon>ecological metagenomes</taxon>
    </lineage>
</organism>
<dbReference type="AlphaFoldDB" id="T1D1X6"/>
<feature type="non-terminal residue" evidence="1">
    <location>
        <position position="1"/>
    </location>
</feature>
<dbReference type="EMBL" id="AUZX01002892">
    <property type="protein sequence ID" value="EQD75464.1"/>
    <property type="molecule type" value="Genomic_DNA"/>
</dbReference>